<dbReference type="Proteomes" id="UP000002748">
    <property type="component" value="Unassembled WGS sequence"/>
</dbReference>
<feature type="region of interest" description="Disordered" evidence="2">
    <location>
        <begin position="226"/>
        <end position="246"/>
    </location>
</feature>
<proteinExistence type="predicted"/>
<reference evidence="4 5" key="1">
    <citation type="journal article" date="2012" name="Eukaryot. Cell">
        <title>Draft genome sequence of CBS 2479, the standard type strain of Trichosporon asahii.</title>
        <authorList>
            <person name="Yang R.Y."/>
            <person name="Li H.T."/>
            <person name="Zhu H."/>
            <person name="Zhou G.P."/>
            <person name="Wang M."/>
            <person name="Wang L."/>
        </authorList>
    </citation>
    <scope>NUCLEOTIDE SEQUENCE [LARGE SCALE GENOMIC DNA]</scope>
    <source>
        <strain evidence="5">ATCC 90039 / CBS 2479 / JCM 2466 / KCTC 7840 / NCYC 2677 / UAMH 7654</strain>
    </source>
</reference>
<dbReference type="Pfam" id="PF23302">
    <property type="entry name" value="HTH_DNAJC9"/>
    <property type="match status" value="1"/>
</dbReference>
<feature type="compositionally biased region" description="Basic and acidic residues" evidence="2">
    <location>
        <begin position="202"/>
        <end position="212"/>
    </location>
</feature>
<dbReference type="AlphaFoldDB" id="J5R487"/>
<dbReference type="HOGENOM" id="CLU_055868_0_0_1"/>
<evidence type="ECO:0000313" key="4">
    <source>
        <dbReference type="EMBL" id="EJT50613.1"/>
    </source>
</evidence>
<dbReference type="SMART" id="SM00271">
    <property type="entry name" value="DnaJ"/>
    <property type="match status" value="1"/>
</dbReference>
<comment type="caution">
    <text evidence="4">The sequence shown here is derived from an EMBL/GenBank/DDBJ whole genome shotgun (WGS) entry which is preliminary data.</text>
</comment>
<keyword evidence="1" id="KW-0175">Coiled coil</keyword>
<dbReference type="EMBL" id="ALBS01000096">
    <property type="protein sequence ID" value="EJT50613.1"/>
    <property type="molecule type" value="Genomic_DNA"/>
</dbReference>
<dbReference type="InterPro" id="IPR001623">
    <property type="entry name" value="DnaJ_domain"/>
</dbReference>
<dbReference type="InterPro" id="IPR018253">
    <property type="entry name" value="DnaJ_domain_CS"/>
</dbReference>
<organism evidence="4 5">
    <name type="scientific">Trichosporon asahii var. asahii (strain ATCC 90039 / CBS 2479 / JCM 2466 / KCTC 7840 / NBRC 103889/ NCYC 2677 / UAMH 7654)</name>
    <name type="common">Yeast</name>
    <dbReference type="NCBI Taxonomy" id="1186058"/>
    <lineage>
        <taxon>Eukaryota</taxon>
        <taxon>Fungi</taxon>
        <taxon>Dikarya</taxon>
        <taxon>Basidiomycota</taxon>
        <taxon>Agaricomycotina</taxon>
        <taxon>Tremellomycetes</taxon>
        <taxon>Trichosporonales</taxon>
        <taxon>Trichosporonaceae</taxon>
        <taxon>Trichosporon</taxon>
    </lineage>
</organism>
<feature type="compositionally biased region" description="Basic residues" evidence="2">
    <location>
        <begin position="278"/>
        <end position="288"/>
    </location>
</feature>
<dbReference type="KEGG" id="tasa:A1Q1_08165"/>
<dbReference type="Gene3D" id="1.10.287.110">
    <property type="entry name" value="DnaJ domain"/>
    <property type="match status" value="1"/>
</dbReference>
<dbReference type="InterPro" id="IPR036869">
    <property type="entry name" value="J_dom_sf"/>
</dbReference>
<feature type="region of interest" description="Disordered" evidence="2">
    <location>
        <begin position="272"/>
        <end position="294"/>
    </location>
</feature>
<evidence type="ECO:0000259" key="3">
    <source>
        <dbReference type="PROSITE" id="PS50076"/>
    </source>
</evidence>
<evidence type="ECO:0000313" key="5">
    <source>
        <dbReference type="Proteomes" id="UP000002748"/>
    </source>
</evidence>
<dbReference type="PROSITE" id="PS50076">
    <property type="entry name" value="DNAJ_2"/>
    <property type="match status" value="1"/>
</dbReference>
<dbReference type="OrthoDB" id="110024at2759"/>
<dbReference type="PANTHER" id="PTHR44144:SF1">
    <property type="entry name" value="DNAJ HOMOLOG SUBFAMILY C MEMBER 9"/>
    <property type="match status" value="1"/>
</dbReference>
<sequence length="347" mass="38902">MDDTADPLLSFFSAEEAALENILYSILGAEPSASHEQLKKAYRLKALRCHPDKHAGKGPKEVERLKHEFQQVGFAWAVLSDEKRRKRYDSTGRTDEIKFDEVSWDDYFADLFDGVDRKILDDDRKKYQGSAEELEDLVDAYTATQGDLAKIMERIPHSTHSDEKRFVKLLNGQIADGAIKETKAWRASSKDGKAAAKRKAKQEKEAEAAEKQAKELGVWDEFFGDGKKGKRKRDAAGGGDEKRQVGRANVFSALEAKYASFESYEEEIEIEYSTSSTKAKKGKKGKGKKQADEDPLADADFEALRAKMFGGKKQQKAKNTHAELDDLDDDAFAALQAKMFGNKKAKK</sequence>
<dbReference type="CDD" id="cd06257">
    <property type="entry name" value="DnaJ"/>
    <property type="match status" value="1"/>
</dbReference>
<dbReference type="PRINTS" id="PR00625">
    <property type="entry name" value="JDOMAIN"/>
</dbReference>
<gene>
    <name evidence="4" type="ORF">A1Q1_08165</name>
</gene>
<dbReference type="GeneID" id="25991677"/>
<feature type="region of interest" description="Disordered" evidence="2">
    <location>
        <begin position="190"/>
        <end position="212"/>
    </location>
</feature>
<dbReference type="InterPro" id="IPR052594">
    <property type="entry name" value="J_domain-containing_protein"/>
</dbReference>
<feature type="coiled-coil region" evidence="1">
    <location>
        <begin position="117"/>
        <end position="144"/>
    </location>
</feature>
<feature type="domain" description="J" evidence="3">
    <location>
        <begin position="22"/>
        <end position="92"/>
    </location>
</feature>
<dbReference type="GO" id="GO:0005737">
    <property type="term" value="C:cytoplasm"/>
    <property type="evidence" value="ECO:0007669"/>
    <property type="project" value="TreeGrafter"/>
</dbReference>
<dbReference type="RefSeq" id="XP_014181787.1">
    <property type="nucleotide sequence ID" value="XM_014326312.1"/>
</dbReference>
<dbReference type="PANTHER" id="PTHR44144">
    <property type="entry name" value="DNAJ HOMOLOG SUBFAMILY C MEMBER 9"/>
    <property type="match status" value="1"/>
</dbReference>
<protein>
    <recommendedName>
        <fullName evidence="3">J domain-containing protein</fullName>
    </recommendedName>
</protein>
<dbReference type="VEuPathDB" id="FungiDB:A1Q1_08165"/>
<evidence type="ECO:0000256" key="2">
    <source>
        <dbReference type="SAM" id="MobiDB-lite"/>
    </source>
</evidence>
<name>J5R487_TRIAS</name>
<dbReference type="GO" id="GO:0031072">
    <property type="term" value="F:heat shock protein binding"/>
    <property type="evidence" value="ECO:0007669"/>
    <property type="project" value="TreeGrafter"/>
</dbReference>
<dbReference type="PROSITE" id="PS00636">
    <property type="entry name" value="DNAJ_1"/>
    <property type="match status" value="1"/>
</dbReference>
<accession>J5R487</accession>
<evidence type="ECO:0000256" key="1">
    <source>
        <dbReference type="SAM" id="Coils"/>
    </source>
</evidence>
<dbReference type="InterPro" id="IPR056453">
    <property type="entry name" value="HTH_DNAJC9"/>
</dbReference>
<dbReference type="GO" id="GO:0005634">
    <property type="term" value="C:nucleus"/>
    <property type="evidence" value="ECO:0007669"/>
    <property type="project" value="TreeGrafter"/>
</dbReference>
<dbReference type="SUPFAM" id="SSF46565">
    <property type="entry name" value="Chaperone J-domain"/>
    <property type="match status" value="1"/>
</dbReference>
<dbReference type="Pfam" id="PF00226">
    <property type="entry name" value="DnaJ"/>
    <property type="match status" value="1"/>
</dbReference>